<dbReference type="PANTHER" id="PTHR48079:SF6">
    <property type="entry name" value="NAD(P)-BINDING DOMAIN-CONTAINING PROTEIN-RELATED"/>
    <property type="match status" value="1"/>
</dbReference>
<feature type="region of interest" description="Disordered" evidence="1">
    <location>
        <begin position="491"/>
        <end position="514"/>
    </location>
</feature>
<dbReference type="RefSeq" id="WP_054370891.1">
    <property type="nucleotide sequence ID" value="NZ_AZYO01000001.1"/>
</dbReference>
<feature type="domain" description="NAD(P)-binding" evidence="2">
    <location>
        <begin position="12"/>
        <end position="134"/>
    </location>
</feature>
<dbReference type="SUPFAM" id="SSF51735">
    <property type="entry name" value="NAD(P)-binding Rossmann-fold domains"/>
    <property type="match status" value="1"/>
</dbReference>
<dbReference type="SUPFAM" id="SSF55961">
    <property type="entry name" value="Bet v1-like"/>
    <property type="match status" value="1"/>
</dbReference>
<dbReference type="Pfam" id="PF11066">
    <property type="entry name" value="DUF2867"/>
    <property type="match status" value="1"/>
</dbReference>
<evidence type="ECO:0000313" key="3">
    <source>
        <dbReference type="EMBL" id="KOS58146.1"/>
    </source>
</evidence>
<proteinExistence type="predicted"/>
<dbReference type="InterPro" id="IPR036291">
    <property type="entry name" value="NAD(P)-bd_dom_sf"/>
</dbReference>
<dbReference type="GO" id="GO:0004029">
    <property type="term" value="F:aldehyde dehydrogenase (NAD+) activity"/>
    <property type="evidence" value="ECO:0007669"/>
    <property type="project" value="TreeGrafter"/>
</dbReference>
<evidence type="ECO:0000256" key="1">
    <source>
        <dbReference type="SAM" id="MobiDB-lite"/>
    </source>
</evidence>
<dbReference type="Proteomes" id="UP000037712">
    <property type="component" value="Unassembled WGS sequence"/>
</dbReference>
<reference evidence="4" key="2">
    <citation type="submission" date="2015-01" db="EMBL/GenBank/DDBJ databases">
        <title>Draft genome sequence of potential hydrocarbon metabolising strain of Rhodococcus rhodochrous.</title>
        <authorList>
            <person name="Aggarwal R.K."/>
            <person name="Dawar C."/>
        </authorList>
    </citation>
    <scope>NUCLEOTIDE SEQUENCE [LARGE SCALE GENOMIC DNA]</scope>
    <source>
        <strain evidence="4">KG-21</strain>
    </source>
</reference>
<dbReference type="EMBL" id="AZYO01000001">
    <property type="protein sequence ID" value="KOS58146.1"/>
    <property type="molecule type" value="Genomic_DNA"/>
</dbReference>
<organism evidence="3 4">
    <name type="scientific">Rhodococcus rhodochrous KG-21</name>
    <dbReference type="NCBI Taxonomy" id="1441923"/>
    <lineage>
        <taxon>Bacteria</taxon>
        <taxon>Bacillati</taxon>
        <taxon>Actinomycetota</taxon>
        <taxon>Actinomycetes</taxon>
        <taxon>Mycobacteriales</taxon>
        <taxon>Nocardiaceae</taxon>
        <taxon>Rhodococcus</taxon>
    </lineage>
</organism>
<dbReference type="AlphaFoldDB" id="A0A0M8PKH3"/>
<reference evidence="3 4" key="1">
    <citation type="journal article" date="2015" name="Genome Announc.">
        <title>Draft Genome Sequence of Rhodococcus rhodochrous Strain KG-21, a Soil Isolate from Oil Fields of Krishna-Godavari Basin, India.</title>
        <authorList>
            <person name="Dawar C."/>
            <person name="Aggarwal R.K."/>
        </authorList>
    </citation>
    <scope>NUCLEOTIDE SEQUENCE [LARGE SCALE GENOMIC DNA]</scope>
    <source>
        <strain evidence="3 4">KG-21</strain>
    </source>
</reference>
<comment type="caution">
    <text evidence="3">The sequence shown here is derived from an EMBL/GenBank/DDBJ whole genome shotgun (WGS) entry which is preliminary data.</text>
</comment>
<evidence type="ECO:0000259" key="2">
    <source>
        <dbReference type="Pfam" id="PF13460"/>
    </source>
</evidence>
<dbReference type="Pfam" id="PF13460">
    <property type="entry name" value="NAD_binding_10"/>
    <property type="match status" value="1"/>
</dbReference>
<dbReference type="PANTHER" id="PTHR48079">
    <property type="entry name" value="PROTEIN YEEZ"/>
    <property type="match status" value="1"/>
</dbReference>
<dbReference type="InterPro" id="IPR016040">
    <property type="entry name" value="NAD(P)-bd_dom"/>
</dbReference>
<dbReference type="PATRIC" id="fig|1441923.3.peg.172"/>
<dbReference type="Gene3D" id="3.40.50.720">
    <property type="entry name" value="NAD(P)-binding Rossmann-like Domain"/>
    <property type="match status" value="1"/>
</dbReference>
<accession>A0A0M8PKH3</accession>
<name>A0A0M8PKH3_RHORH</name>
<dbReference type="InterPro" id="IPR051783">
    <property type="entry name" value="NAD(P)-dependent_oxidoreduct"/>
</dbReference>
<dbReference type="GO" id="GO:0005737">
    <property type="term" value="C:cytoplasm"/>
    <property type="evidence" value="ECO:0007669"/>
    <property type="project" value="TreeGrafter"/>
</dbReference>
<protein>
    <submittedName>
        <fullName evidence="3">NAD-dependent dehydratase</fullName>
    </submittedName>
</protein>
<sequence length="514" mass="56259">MNTPVLRILVTGATGYIGGRLAPLLVDAGHRVRVLARTPDKLRDVPWAGDVEIVRGDLTDPQSLAVACRDVDVLYYLVHSMGGRGEFIDTERAEAENVAAAARAAGVRRIVYLGGLHPDTADLSTHLRSREQVGRILVESGVPTLVLQAGVVIGSGSASFEMIRHLSNRLPLMTTPKWVNNKIQPIAVRDVLHYLVGAATAPLPRSRTYDIGGPDVLRYGEMMQVYAEVAGLRRRRILVLPVLTPKLAGLWIGLVTPIPPSLGRALIESLSNDAVVSEHDIDDVIPPPLGGLTGYREAVRLALRKIERGDVETTWASASPVGAPAEPLPSDPHWAGEVVFVDERRIDCDTDAGTVWEVVESIGGENGWYSFPLAWTIRGWLDRFAGGVGLSRGRRNPRTLHTGDALDFWRVERLERPTLLRLRAEMRAPGGAWLEWRIEPLDPGRARLHQRAIFFPKGLAGRIYWYALVPFHGIIFKGMLENIAGAAHRAARDPARTPSAGDPMSHPVDSIDAM</sequence>
<gene>
    <name evidence="3" type="ORF">Z051_00785</name>
</gene>
<dbReference type="InterPro" id="IPR021295">
    <property type="entry name" value="DUF2867"/>
</dbReference>
<evidence type="ECO:0000313" key="4">
    <source>
        <dbReference type="Proteomes" id="UP000037712"/>
    </source>
</evidence>